<dbReference type="KEGG" id="pcre:NCTC12858_01704"/>
<gene>
    <name evidence="1" type="ORF">NCTC12858_01704</name>
</gene>
<dbReference type="RefSeq" id="WP_023941141.1">
    <property type="nucleotide sequence ID" value="NZ_LS483447.1"/>
</dbReference>
<sequence>MNESLRQEIAGFFLQDSGDYLARFSTLFNEHGFTHIGNRSKLLVDILFSIECSLKALIFLESQDDEKKTYEQIKRCSHKIEKLLSQIQSVDTDFTNFKNFANQISLDEYSICSRYSLEANICFRENGVLANKYYSTIANPTWIEALYEEAKKLKEYVSSKTAPFSIVRLSDIDINELLENQKRLSDIAK</sequence>
<protein>
    <recommendedName>
        <fullName evidence="3">HEPN AbiU2-like domain-containing protein</fullName>
    </recommendedName>
</protein>
<evidence type="ECO:0000313" key="1">
    <source>
        <dbReference type="EMBL" id="SQH73831.1"/>
    </source>
</evidence>
<dbReference type="EMBL" id="LS483447">
    <property type="protein sequence ID" value="SQH73831.1"/>
    <property type="molecule type" value="Genomic_DNA"/>
</dbReference>
<accession>A0A2X4SVR6</accession>
<evidence type="ECO:0000313" key="2">
    <source>
        <dbReference type="Proteomes" id="UP000249300"/>
    </source>
</evidence>
<dbReference type="Proteomes" id="UP000249300">
    <property type="component" value="Chromosome 1"/>
</dbReference>
<dbReference type="AlphaFoldDB" id="A0A2X4SVR6"/>
<proteinExistence type="predicted"/>
<keyword evidence="2" id="KW-1185">Reference proteome</keyword>
<reference evidence="1 2" key="1">
    <citation type="submission" date="2018-06" db="EMBL/GenBank/DDBJ databases">
        <authorList>
            <consortium name="Pathogen Informatics"/>
            <person name="Doyle S."/>
        </authorList>
    </citation>
    <scope>NUCLEOTIDE SEQUENCE [LARGE SCALE GENOMIC DNA]</scope>
    <source>
        <strain evidence="1 2">NCTC12858</strain>
    </source>
</reference>
<evidence type="ECO:0008006" key="3">
    <source>
        <dbReference type="Google" id="ProtNLM"/>
    </source>
</evidence>
<organism evidence="1 2">
    <name type="scientific">Porphyromonas crevioricanis</name>
    <dbReference type="NCBI Taxonomy" id="393921"/>
    <lineage>
        <taxon>Bacteria</taxon>
        <taxon>Pseudomonadati</taxon>
        <taxon>Bacteroidota</taxon>
        <taxon>Bacteroidia</taxon>
        <taxon>Bacteroidales</taxon>
        <taxon>Porphyromonadaceae</taxon>
        <taxon>Porphyromonas</taxon>
    </lineage>
</organism>
<name>A0A2X4SVR6_9PORP</name>